<gene>
    <name evidence="1" type="ORF">PIIN_05701</name>
</gene>
<sequence length="440" mass="49689">MMPIASSHTMVNLASGNICLAQFTLSYRVVGFNFIYLCCKFVLGETDEKIGHLPVGHIPARTDDSPMVIDDGIVRDDLDNILYKPMLRGHAPHAPHRSVSLGDGYVEQVPTGPWREFNVEPLKKFEQGDDEILWDGRWADPATPPMALVLATISNPASANGFPHNVLKDWDIYNRNSAQEAMKVLAPNLTNSPPKFLLDLASRRIIHSEEYNLVNNFGCEHGGLRSWLGTNLAKFVQLVTPYWALPSGGERHTSPSIPILNELRSVLVSPDRMNSWIQSYNRKPIYGSNATIRARGVLWVQITLLDTWIGPAIDHMMGGTDMREVPVPATREDAEECYRFSTELYQSTAWNLVRAKWLTYYTRRLAEGRDRYGDSFLSKKPQPDLEKRWIGMEVGDPHEWLKIDAALTIRAHLLYSMLISMTDTSVLQDLAQNDPLLFIS</sequence>
<name>G4TKC3_SERID</name>
<dbReference type="eggNOG" id="ENOG502SIZF">
    <property type="taxonomic scope" value="Eukaryota"/>
</dbReference>
<protein>
    <submittedName>
        <fullName evidence="1">Uncharacterized protein</fullName>
    </submittedName>
</protein>
<dbReference type="OMA" id="RWIGMEV"/>
<keyword evidence="2" id="KW-1185">Reference proteome</keyword>
<accession>G4TKC3</accession>
<organism evidence="1 2">
    <name type="scientific">Serendipita indica (strain DSM 11827)</name>
    <name type="common">Root endophyte fungus</name>
    <name type="synonym">Piriformospora indica</name>
    <dbReference type="NCBI Taxonomy" id="1109443"/>
    <lineage>
        <taxon>Eukaryota</taxon>
        <taxon>Fungi</taxon>
        <taxon>Dikarya</taxon>
        <taxon>Basidiomycota</taxon>
        <taxon>Agaricomycotina</taxon>
        <taxon>Agaricomycetes</taxon>
        <taxon>Sebacinales</taxon>
        <taxon>Serendipitaceae</taxon>
        <taxon>Serendipita</taxon>
    </lineage>
</organism>
<evidence type="ECO:0000313" key="2">
    <source>
        <dbReference type="Proteomes" id="UP000007148"/>
    </source>
</evidence>
<reference evidence="1 2" key="1">
    <citation type="journal article" date="2011" name="PLoS Pathog.">
        <title>Endophytic Life Strategies Decoded by Genome and Transcriptome Analyses of the Mutualistic Root Symbiont Piriformospora indica.</title>
        <authorList>
            <person name="Zuccaro A."/>
            <person name="Lahrmann U."/>
            <person name="Guldener U."/>
            <person name="Langen G."/>
            <person name="Pfiffi S."/>
            <person name="Biedenkopf D."/>
            <person name="Wong P."/>
            <person name="Samans B."/>
            <person name="Grimm C."/>
            <person name="Basiewicz M."/>
            <person name="Murat C."/>
            <person name="Martin F."/>
            <person name="Kogel K.H."/>
        </authorList>
    </citation>
    <scope>NUCLEOTIDE SEQUENCE [LARGE SCALE GENOMIC DNA]</scope>
    <source>
        <strain evidence="1 2">DSM 11827</strain>
    </source>
</reference>
<dbReference type="STRING" id="1109443.G4TKC3"/>
<evidence type="ECO:0000313" key="1">
    <source>
        <dbReference type="EMBL" id="CCA71766.1"/>
    </source>
</evidence>
<dbReference type="InParanoid" id="G4TKC3"/>
<proteinExistence type="predicted"/>
<dbReference type="EMBL" id="CAFZ01000134">
    <property type="protein sequence ID" value="CCA71766.1"/>
    <property type="molecule type" value="Genomic_DNA"/>
</dbReference>
<dbReference type="OrthoDB" id="2993697at2759"/>
<dbReference type="HOGENOM" id="CLU_622740_0_0_1"/>
<comment type="caution">
    <text evidence="1">The sequence shown here is derived from an EMBL/GenBank/DDBJ whole genome shotgun (WGS) entry which is preliminary data.</text>
</comment>
<dbReference type="Proteomes" id="UP000007148">
    <property type="component" value="Unassembled WGS sequence"/>
</dbReference>
<dbReference type="AlphaFoldDB" id="G4TKC3"/>